<feature type="domain" description="GH16" evidence="3">
    <location>
        <begin position="201"/>
        <end position="444"/>
    </location>
</feature>
<sequence>MRTYLAAAAAGLVVITGTGITVAQAAPAADGGVRTGSLINTCANPVVDRDITGWGRHGTGATGSRVAVGAHVAADHAYRQPSTNGVNPEMYLPQKDVTEAERWLFAMDTWVSGTTAAVTARMQVDWYGAGSVYLGHSNGTEVGVEPNAAETWTRVAGEFTAPGGATRANVTARLTGPAGMTWSATACDYQPISLPGPDPTTPPPTTPPPTGADTAAQRFNWGTALPASDEFNYGSTAAPAKPDATKWTLAGSEASGCWEGHNGNGRRCEENSRVLGGIMRMTGEAGGDTGLLGSTFAQKYGRWEVRARSQATSANNGKQYHPVLLLWPDNEQWPAGAEYDYLENGAPGEQCAEAFMHYPNHQPKVQEHAQKCTVDLTQWHNFGFEWTPQHVKGFIDGQQWFVFSADCIQCAPGPMFQTIQLDNFHGTGLQTAIFEVDWARVYSL</sequence>
<dbReference type="EMBL" id="JAVDYC010000001">
    <property type="protein sequence ID" value="MDR7320436.1"/>
    <property type="molecule type" value="Genomic_DNA"/>
</dbReference>
<comment type="caution">
    <text evidence="4">The sequence shown here is derived from an EMBL/GenBank/DDBJ whole genome shotgun (WGS) entry which is preliminary data.</text>
</comment>
<dbReference type="GO" id="GO:0004553">
    <property type="term" value="F:hydrolase activity, hydrolyzing O-glycosyl compounds"/>
    <property type="evidence" value="ECO:0007669"/>
    <property type="project" value="InterPro"/>
</dbReference>
<dbReference type="InterPro" id="IPR013320">
    <property type="entry name" value="ConA-like_dom_sf"/>
</dbReference>
<evidence type="ECO:0000259" key="3">
    <source>
        <dbReference type="PROSITE" id="PS51762"/>
    </source>
</evidence>
<dbReference type="Proteomes" id="UP001183629">
    <property type="component" value="Unassembled WGS sequence"/>
</dbReference>
<feature type="signal peptide" evidence="2">
    <location>
        <begin position="1"/>
        <end position="25"/>
    </location>
</feature>
<gene>
    <name evidence="4" type="ORF">J2S44_000686</name>
</gene>
<feature type="compositionally biased region" description="Pro residues" evidence="1">
    <location>
        <begin position="194"/>
        <end position="210"/>
    </location>
</feature>
<dbReference type="RefSeq" id="WP_310408939.1">
    <property type="nucleotide sequence ID" value="NZ_JAVDYC010000001.1"/>
</dbReference>
<name>A0AAE3ZKM3_9ACTN</name>
<dbReference type="GO" id="GO:0005975">
    <property type="term" value="P:carbohydrate metabolic process"/>
    <property type="evidence" value="ECO:0007669"/>
    <property type="project" value="InterPro"/>
</dbReference>
<evidence type="ECO:0000313" key="5">
    <source>
        <dbReference type="Proteomes" id="UP001183629"/>
    </source>
</evidence>
<feature type="region of interest" description="Disordered" evidence="1">
    <location>
        <begin position="192"/>
        <end position="215"/>
    </location>
</feature>
<evidence type="ECO:0000313" key="4">
    <source>
        <dbReference type="EMBL" id="MDR7320436.1"/>
    </source>
</evidence>
<dbReference type="AlphaFoldDB" id="A0AAE3ZKM3"/>
<evidence type="ECO:0000256" key="2">
    <source>
        <dbReference type="SAM" id="SignalP"/>
    </source>
</evidence>
<evidence type="ECO:0000256" key="1">
    <source>
        <dbReference type="SAM" id="MobiDB-lite"/>
    </source>
</evidence>
<organism evidence="4 5">
    <name type="scientific">Catenuloplanes niger</name>
    <dbReference type="NCBI Taxonomy" id="587534"/>
    <lineage>
        <taxon>Bacteria</taxon>
        <taxon>Bacillati</taxon>
        <taxon>Actinomycetota</taxon>
        <taxon>Actinomycetes</taxon>
        <taxon>Micromonosporales</taxon>
        <taxon>Micromonosporaceae</taxon>
        <taxon>Catenuloplanes</taxon>
    </lineage>
</organism>
<dbReference type="Gene3D" id="2.60.120.200">
    <property type="match status" value="1"/>
</dbReference>
<dbReference type="InterPro" id="IPR000757">
    <property type="entry name" value="Beta-glucanase-like"/>
</dbReference>
<keyword evidence="5" id="KW-1185">Reference proteome</keyword>
<accession>A0AAE3ZKM3</accession>
<proteinExistence type="predicted"/>
<feature type="chain" id="PRO_5042121544" description="GH16 domain-containing protein" evidence="2">
    <location>
        <begin position="26"/>
        <end position="444"/>
    </location>
</feature>
<reference evidence="4 5" key="1">
    <citation type="submission" date="2023-07" db="EMBL/GenBank/DDBJ databases">
        <title>Sequencing the genomes of 1000 actinobacteria strains.</title>
        <authorList>
            <person name="Klenk H.-P."/>
        </authorList>
    </citation>
    <scope>NUCLEOTIDE SEQUENCE [LARGE SCALE GENOMIC DNA]</scope>
    <source>
        <strain evidence="4 5">DSM 44711</strain>
    </source>
</reference>
<keyword evidence="2" id="KW-0732">Signal</keyword>
<dbReference type="Pfam" id="PF00722">
    <property type="entry name" value="Glyco_hydro_16"/>
    <property type="match status" value="1"/>
</dbReference>
<dbReference type="PROSITE" id="PS51762">
    <property type="entry name" value="GH16_2"/>
    <property type="match status" value="1"/>
</dbReference>
<protein>
    <recommendedName>
        <fullName evidence="3">GH16 domain-containing protein</fullName>
    </recommendedName>
</protein>
<dbReference type="SUPFAM" id="SSF49899">
    <property type="entry name" value="Concanavalin A-like lectins/glucanases"/>
    <property type="match status" value="1"/>
</dbReference>
<dbReference type="CDD" id="cd00413">
    <property type="entry name" value="Glyco_hydrolase_16"/>
    <property type="match status" value="1"/>
</dbReference>